<keyword evidence="1" id="KW-0677">Repeat</keyword>
<name>A0AAD6IBV3_PENCN</name>
<dbReference type="InterPro" id="IPR056884">
    <property type="entry name" value="NPHP3-like_N"/>
</dbReference>
<evidence type="ECO:0000313" key="3">
    <source>
        <dbReference type="EMBL" id="KAJ6041410.1"/>
    </source>
</evidence>
<keyword evidence="4" id="KW-1185">Reference proteome</keyword>
<accession>A0AAD6IBV3</accession>
<gene>
    <name evidence="3" type="ORF">N7460_006800</name>
</gene>
<dbReference type="PANTHER" id="PTHR10039">
    <property type="entry name" value="AMELOGENIN"/>
    <property type="match status" value="1"/>
</dbReference>
<dbReference type="EMBL" id="JAQJZL010000005">
    <property type="protein sequence ID" value="KAJ6041410.1"/>
    <property type="molecule type" value="Genomic_DNA"/>
</dbReference>
<reference evidence="3" key="1">
    <citation type="journal article" date="2023" name="IMA Fungus">
        <title>Comparative genomic study of the Penicillium genus elucidates a diverse pangenome and 15 lateral gene transfer events.</title>
        <authorList>
            <person name="Petersen C."/>
            <person name="Sorensen T."/>
            <person name="Nielsen M.R."/>
            <person name="Sondergaard T.E."/>
            <person name="Sorensen J.L."/>
            <person name="Fitzpatrick D.A."/>
            <person name="Frisvad J.C."/>
            <person name="Nielsen K.L."/>
        </authorList>
    </citation>
    <scope>NUCLEOTIDE SEQUENCE</scope>
    <source>
        <strain evidence="3">IBT 15450</strain>
    </source>
</reference>
<dbReference type="Pfam" id="PF24883">
    <property type="entry name" value="NPHP3_N"/>
    <property type="match status" value="1"/>
</dbReference>
<feature type="domain" description="Nephrocystin 3-like N-terminal" evidence="2">
    <location>
        <begin position="5"/>
        <end position="77"/>
    </location>
</feature>
<dbReference type="AlphaFoldDB" id="A0AAD6IBV3"/>
<dbReference type="Proteomes" id="UP001219568">
    <property type="component" value="Unassembled WGS sequence"/>
</dbReference>
<dbReference type="PANTHER" id="PTHR10039:SF14">
    <property type="entry name" value="NACHT DOMAIN-CONTAINING PROTEIN"/>
    <property type="match status" value="1"/>
</dbReference>
<evidence type="ECO:0000256" key="1">
    <source>
        <dbReference type="ARBA" id="ARBA00022737"/>
    </source>
</evidence>
<protein>
    <recommendedName>
        <fullName evidence="2">Nephrocystin 3-like N-terminal domain-containing protein</fullName>
    </recommendedName>
</protein>
<reference evidence="3" key="2">
    <citation type="submission" date="2023-01" db="EMBL/GenBank/DDBJ databases">
        <authorList>
            <person name="Petersen C."/>
        </authorList>
    </citation>
    <scope>NUCLEOTIDE SEQUENCE</scope>
    <source>
        <strain evidence="3">IBT 15450</strain>
    </source>
</reference>
<dbReference type="InterPro" id="IPR027417">
    <property type="entry name" value="P-loop_NTPase"/>
</dbReference>
<evidence type="ECO:0000313" key="4">
    <source>
        <dbReference type="Proteomes" id="UP001219568"/>
    </source>
</evidence>
<dbReference type="Gene3D" id="3.40.50.300">
    <property type="entry name" value="P-loop containing nucleotide triphosphate hydrolases"/>
    <property type="match status" value="1"/>
</dbReference>
<organism evidence="3 4">
    <name type="scientific">Penicillium canescens</name>
    <dbReference type="NCBI Taxonomy" id="5083"/>
    <lineage>
        <taxon>Eukaryota</taxon>
        <taxon>Fungi</taxon>
        <taxon>Dikarya</taxon>
        <taxon>Ascomycota</taxon>
        <taxon>Pezizomycotina</taxon>
        <taxon>Eurotiomycetes</taxon>
        <taxon>Eurotiomycetidae</taxon>
        <taxon>Eurotiales</taxon>
        <taxon>Aspergillaceae</taxon>
        <taxon>Penicillium</taxon>
    </lineage>
</organism>
<proteinExistence type="predicted"/>
<sequence length="78" mass="8961">MRGLARWILEKPVFKAWHSRSRRHLWLHGLAECGKTVLSSTVLDHVAKETNGLIISFFFDFSNSAKQTLDSMLRSLAF</sequence>
<evidence type="ECO:0000259" key="2">
    <source>
        <dbReference type="Pfam" id="PF24883"/>
    </source>
</evidence>
<comment type="caution">
    <text evidence="3">The sequence shown here is derived from an EMBL/GenBank/DDBJ whole genome shotgun (WGS) entry which is preliminary data.</text>
</comment>